<comment type="caution">
    <text evidence="1">The sequence shown here is derived from an EMBL/GenBank/DDBJ whole genome shotgun (WGS) entry which is preliminary data.</text>
</comment>
<name>A0A8J2U8W2_9GAMM</name>
<gene>
    <name evidence="1" type="ORF">GCM10011369_31420</name>
</gene>
<protein>
    <submittedName>
        <fullName evidence="1">Uncharacterized protein</fullName>
    </submittedName>
</protein>
<keyword evidence="2" id="KW-1185">Reference proteome</keyword>
<dbReference type="AlphaFoldDB" id="A0A8J2U8W2"/>
<organism evidence="1 2">
    <name type="scientific">Neiella marina</name>
    <dbReference type="NCBI Taxonomy" id="508461"/>
    <lineage>
        <taxon>Bacteria</taxon>
        <taxon>Pseudomonadati</taxon>
        <taxon>Pseudomonadota</taxon>
        <taxon>Gammaproteobacteria</taxon>
        <taxon>Alteromonadales</taxon>
        <taxon>Echinimonadaceae</taxon>
        <taxon>Neiella</taxon>
    </lineage>
</organism>
<reference evidence="2" key="1">
    <citation type="journal article" date="2019" name="Int. J. Syst. Evol. Microbiol.">
        <title>The Global Catalogue of Microorganisms (GCM) 10K type strain sequencing project: providing services to taxonomists for standard genome sequencing and annotation.</title>
        <authorList>
            <consortium name="The Broad Institute Genomics Platform"/>
            <consortium name="The Broad Institute Genome Sequencing Center for Infectious Disease"/>
            <person name="Wu L."/>
            <person name="Ma J."/>
        </authorList>
    </citation>
    <scope>NUCLEOTIDE SEQUENCE [LARGE SCALE GENOMIC DNA]</scope>
    <source>
        <strain evidence="2">CGMCC 1.10130</strain>
    </source>
</reference>
<evidence type="ECO:0000313" key="1">
    <source>
        <dbReference type="EMBL" id="GGA87065.1"/>
    </source>
</evidence>
<dbReference type="Proteomes" id="UP000619743">
    <property type="component" value="Unassembled WGS sequence"/>
</dbReference>
<sequence>MPSENRTSVTIANRYSPLAYIAITAYPPIRIVAASASILIQRPDLELDAEDDASILTTLM</sequence>
<accession>A0A8J2U8W2</accession>
<evidence type="ECO:0000313" key="2">
    <source>
        <dbReference type="Proteomes" id="UP000619743"/>
    </source>
</evidence>
<proteinExistence type="predicted"/>
<dbReference type="EMBL" id="BMDX01000021">
    <property type="protein sequence ID" value="GGA87065.1"/>
    <property type="molecule type" value="Genomic_DNA"/>
</dbReference>